<feature type="transmembrane region" description="Helical" evidence="1">
    <location>
        <begin position="48"/>
        <end position="68"/>
    </location>
</feature>
<proteinExistence type="predicted"/>
<feature type="transmembrane region" description="Helical" evidence="1">
    <location>
        <begin position="80"/>
        <end position="105"/>
    </location>
</feature>
<organism evidence="2 3">
    <name type="scientific">Brevibacterium senegalense</name>
    <dbReference type="NCBI Taxonomy" id="1033736"/>
    <lineage>
        <taxon>Bacteria</taxon>
        <taxon>Bacillati</taxon>
        <taxon>Actinomycetota</taxon>
        <taxon>Actinomycetes</taxon>
        <taxon>Micrococcales</taxon>
        <taxon>Brevibacteriaceae</taxon>
        <taxon>Brevibacterium</taxon>
    </lineage>
</organism>
<dbReference type="Proteomes" id="UP000784435">
    <property type="component" value="Unassembled WGS sequence"/>
</dbReference>
<comment type="caution">
    <text evidence="2">The sequence shown here is derived from an EMBL/GenBank/DDBJ whole genome shotgun (WGS) entry which is preliminary data.</text>
</comment>
<evidence type="ECO:0000313" key="3">
    <source>
        <dbReference type="Proteomes" id="UP000784435"/>
    </source>
</evidence>
<dbReference type="AlphaFoldDB" id="A0A921MCC9"/>
<keyword evidence="1" id="KW-0812">Transmembrane</keyword>
<dbReference type="EMBL" id="DYUK01000100">
    <property type="protein sequence ID" value="HJG79710.1"/>
    <property type="molecule type" value="Genomic_DNA"/>
</dbReference>
<evidence type="ECO:0000313" key="2">
    <source>
        <dbReference type="EMBL" id="HJG79710.1"/>
    </source>
</evidence>
<reference evidence="2" key="1">
    <citation type="journal article" date="2021" name="PeerJ">
        <title>Extensive microbial diversity within the chicken gut microbiome revealed by metagenomics and culture.</title>
        <authorList>
            <person name="Gilroy R."/>
            <person name="Ravi A."/>
            <person name="Getino M."/>
            <person name="Pursley I."/>
            <person name="Horton D.L."/>
            <person name="Alikhan N.F."/>
            <person name="Baker D."/>
            <person name="Gharbi K."/>
            <person name="Hall N."/>
            <person name="Watson M."/>
            <person name="Adriaenssens E.M."/>
            <person name="Foster-Nyarko E."/>
            <person name="Jarju S."/>
            <person name="Secka A."/>
            <person name="Antonio M."/>
            <person name="Oren A."/>
            <person name="Chaudhuri R.R."/>
            <person name="La Ragione R."/>
            <person name="Hildebrand F."/>
            <person name="Pallen M.J."/>
        </authorList>
    </citation>
    <scope>NUCLEOTIDE SEQUENCE</scope>
    <source>
        <strain evidence="2">ChiGjej5B5-7349</strain>
    </source>
</reference>
<evidence type="ECO:0000256" key="1">
    <source>
        <dbReference type="SAM" id="Phobius"/>
    </source>
</evidence>
<sequence length="115" mass="11676">MTGFLLACVATVVGLGLGVIGGLYAGMTLVTGAPGHVQLSALRLVQLLALPSVGPVALAGAVVCFVGVRRSRGPGRPRGHPLAMTGVVMSGVWLVVLIVGLPLLLVDPCFDLYCD</sequence>
<protein>
    <submittedName>
        <fullName evidence="2">Uncharacterized protein</fullName>
    </submittedName>
</protein>
<accession>A0A921MCC9</accession>
<keyword evidence="1" id="KW-0472">Membrane</keyword>
<gene>
    <name evidence="2" type="ORF">K8V08_04785</name>
</gene>
<reference evidence="2" key="2">
    <citation type="submission" date="2021-09" db="EMBL/GenBank/DDBJ databases">
        <authorList>
            <person name="Gilroy R."/>
        </authorList>
    </citation>
    <scope>NUCLEOTIDE SEQUENCE</scope>
    <source>
        <strain evidence="2">ChiGjej5B5-7349</strain>
    </source>
</reference>
<name>A0A921MCC9_9MICO</name>
<keyword evidence="1" id="KW-1133">Transmembrane helix</keyword>